<proteinExistence type="predicted"/>
<dbReference type="KEGG" id="dsl:Dacsa_1307"/>
<sequence>MTTAKVITIHEFSTGIQAQRTEDGNWVSQGFTGKYMNTTLDPIPSIVRKAISNRLFAVAEGKSRNEPALIGREITENNQTWSVIAVVSKGIDDGGRSASMYRYFLSKGKNQLTPILRWLFTVKKDYVFNPFDYQEIGQPHYVDRNKNSPPLDKTDHLIELAAREAPIIIASDDQTIKPLILNSLAAKKAEENGYPIAWAYQVEALEKPRSFQVIYPASAKAEQILRNSLASNPNAPVFIANEQDINTAIKTIFRKGKIELEQLLTLERALQNPQITEEYWQGLFNGQGADQALKSGIYSAQMVRLLALQAAILPATLPKVLGWLEKREKNEEEKKLFIDFQKQVRKILARTNPESEFLALKQQVIEGVRLLIPSVIKQPNLLKPTVSLLKPQNGLWGHFYHYHVKQEIDRDLTTAPQIRGYQPNAVFTLSAEPLWEELFQNIKSTWERNRVSPKEEYLPLAEFFEQVSYYPASALFYHIAWGEVPREVFDACSGRGNHSRKQIYGVWVERHFTLLELILNQIVEIGGSIVPVYMFAPLLILSLLVGGIALPRAFNINLFSPNKSDLKEVKKQLEQLTEENRNLEQREKKLETQLGQIKFQEDLNKAVAKFDSQTRKSIQELLQEIPETSGKSETDKIIFLRKNIFNNDQLQAKAILEDNPQRQWKEEWVRAVYQYQQNNNLPTDGIITFFEDYRKQNGTTIYALYQDIKNSSKVPGG</sequence>
<keyword evidence="1" id="KW-0175">Coiled coil</keyword>
<evidence type="ECO:0000313" key="3">
    <source>
        <dbReference type="Proteomes" id="UP000010482"/>
    </source>
</evidence>
<evidence type="ECO:0000313" key="2">
    <source>
        <dbReference type="EMBL" id="AFZ50002.1"/>
    </source>
</evidence>
<dbReference type="RefSeq" id="WP_015229007.1">
    <property type="nucleotide sequence ID" value="NC_019780.1"/>
</dbReference>
<dbReference type="PATRIC" id="fig|13035.3.peg.1475"/>
<evidence type="ECO:0000256" key="1">
    <source>
        <dbReference type="SAM" id="Coils"/>
    </source>
</evidence>
<dbReference type="HOGENOM" id="CLU_015414_0_0_3"/>
<keyword evidence="3" id="KW-1185">Reference proteome</keyword>
<protein>
    <submittedName>
        <fullName evidence="2">Uncharacterized protein</fullName>
    </submittedName>
</protein>
<dbReference type="STRING" id="13035.Dacsa_1307"/>
<dbReference type="Proteomes" id="UP000010482">
    <property type="component" value="Chromosome"/>
</dbReference>
<gene>
    <name evidence="2" type="ORF">Dacsa_1307</name>
</gene>
<dbReference type="EMBL" id="CP003944">
    <property type="protein sequence ID" value="AFZ50002.1"/>
    <property type="molecule type" value="Genomic_DNA"/>
</dbReference>
<dbReference type="eggNOG" id="COG3599">
    <property type="taxonomic scope" value="Bacteria"/>
</dbReference>
<dbReference type="AlphaFoldDB" id="K9YU21"/>
<name>K9YU21_DACS8</name>
<accession>K9YU21</accession>
<organism evidence="2 3">
    <name type="scientific">Dactylococcopsis salina (strain PCC 8305)</name>
    <name type="common">Myxobactron salinum</name>
    <dbReference type="NCBI Taxonomy" id="13035"/>
    <lineage>
        <taxon>Bacteria</taxon>
        <taxon>Bacillati</taxon>
        <taxon>Cyanobacteriota</taxon>
        <taxon>Cyanophyceae</taxon>
        <taxon>Nodosilineales</taxon>
        <taxon>Cymatolegaceae</taxon>
        <taxon>Dactylococcopsis</taxon>
    </lineage>
</organism>
<dbReference type="OrthoDB" id="436463at2"/>
<reference evidence="2" key="1">
    <citation type="submission" date="2012-04" db="EMBL/GenBank/DDBJ databases">
        <title>Finished genome of Dactylococcopsis salina PCC 8305.</title>
        <authorList>
            <consortium name="US DOE Joint Genome Institute"/>
            <person name="Gugger M."/>
            <person name="Coursin T."/>
            <person name="Rippka R."/>
            <person name="Tandeau De Marsac N."/>
            <person name="Huntemann M."/>
            <person name="Wei C.-L."/>
            <person name="Han J."/>
            <person name="Detter J.C."/>
            <person name="Han C."/>
            <person name="Tapia R."/>
            <person name="Daligault H."/>
            <person name="Chen A."/>
            <person name="Krypides N."/>
            <person name="Mavromatis K."/>
            <person name="Markowitz V."/>
            <person name="Szeto E."/>
            <person name="Ivanova N."/>
            <person name="Ovchinnikova G."/>
            <person name="Pagani I."/>
            <person name="Pati A."/>
            <person name="Goodwin L."/>
            <person name="Peters L."/>
            <person name="Pitluck S."/>
            <person name="Woyke T."/>
            <person name="Kerfeld C."/>
        </authorList>
    </citation>
    <scope>NUCLEOTIDE SEQUENCE [LARGE SCALE GENOMIC DNA]</scope>
    <source>
        <strain evidence="2">PCC 8305</strain>
    </source>
</reference>
<dbReference type="SUPFAM" id="SSF75704">
    <property type="entry name" value="Mitotic arrest deficient-like 1, Mad1"/>
    <property type="match status" value="1"/>
</dbReference>
<feature type="coiled-coil region" evidence="1">
    <location>
        <begin position="566"/>
        <end position="600"/>
    </location>
</feature>